<accession>A0A2S3Z7T2</accession>
<name>A0A2S3Z7T2_9MICO</name>
<evidence type="ECO:0000259" key="2">
    <source>
        <dbReference type="Pfam" id="PF03551"/>
    </source>
</evidence>
<organism evidence="3 4">
    <name type="scientific">Cryobacterium zongtaii</name>
    <dbReference type="NCBI Taxonomy" id="1259217"/>
    <lineage>
        <taxon>Bacteria</taxon>
        <taxon>Bacillati</taxon>
        <taxon>Actinomycetota</taxon>
        <taxon>Actinomycetes</taxon>
        <taxon>Micrococcales</taxon>
        <taxon>Microbacteriaceae</taxon>
        <taxon>Cryobacterium</taxon>
    </lineage>
</organism>
<proteinExistence type="predicted"/>
<evidence type="ECO:0000313" key="3">
    <source>
        <dbReference type="EMBL" id="POH61597.1"/>
    </source>
</evidence>
<dbReference type="SUPFAM" id="SSF46785">
    <property type="entry name" value="Winged helix' DNA-binding domain"/>
    <property type="match status" value="1"/>
</dbReference>
<dbReference type="Pfam" id="PF03551">
    <property type="entry name" value="PadR"/>
    <property type="match status" value="1"/>
</dbReference>
<reference evidence="3 4" key="1">
    <citation type="submission" date="2018-01" db="EMBL/GenBank/DDBJ databases">
        <title>Cryobacterium sp. nov., from glaciers in China.</title>
        <authorList>
            <person name="Liu Q."/>
            <person name="Xin Y.-H."/>
        </authorList>
    </citation>
    <scope>NUCLEOTIDE SEQUENCE [LARGE SCALE GENOMIC DNA]</scope>
    <source>
        <strain evidence="3 4">TMB1-8</strain>
    </source>
</reference>
<feature type="region of interest" description="Disordered" evidence="1">
    <location>
        <begin position="188"/>
        <end position="216"/>
    </location>
</feature>
<sequence>MYIRYGFRGRPRPSQPQAGDIVSVRNSLLAILTMGPAYGFQLHGELATRTAGRRTVNVGQIYSTLERLVRQGSVEAAGSTDDGLPLYRLTDGGHAEALTWLRETGSDSGADWTDMLDRVLIASSLPHVDLAPLLAGYRSAWQLRLNSGGDASGRAGESGQELLATAAQLVQARAALAWLDTVAAVADRPPVEEEPGLHRELSLQRPKRGRRPGTSS</sequence>
<feature type="compositionally biased region" description="Basic residues" evidence="1">
    <location>
        <begin position="205"/>
        <end position="216"/>
    </location>
</feature>
<dbReference type="PANTHER" id="PTHR43252:SF2">
    <property type="entry name" value="TRANSCRIPTION REGULATOR, PADR-LIKE FAMILY"/>
    <property type="match status" value="1"/>
</dbReference>
<protein>
    <submittedName>
        <fullName evidence="3">PadR family transcriptional regulator</fullName>
    </submittedName>
</protein>
<dbReference type="Proteomes" id="UP000237104">
    <property type="component" value="Unassembled WGS sequence"/>
</dbReference>
<dbReference type="EMBL" id="PPXF01000058">
    <property type="protein sequence ID" value="POH61597.1"/>
    <property type="molecule type" value="Genomic_DNA"/>
</dbReference>
<dbReference type="InterPro" id="IPR005149">
    <property type="entry name" value="Tscrpt_reg_PadR_N"/>
</dbReference>
<dbReference type="AlphaFoldDB" id="A0A2S3Z7T2"/>
<feature type="compositionally biased region" description="Basic and acidic residues" evidence="1">
    <location>
        <begin position="189"/>
        <end position="202"/>
    </location>
</feature>
<dbReference type="PANTHER" id="PTHR43252">
    <property type="entry name" value="TRANSCRIPTIONAL REGULATOR YQJI"/>
    <property type="match status" value="1"/>
</dbReference>
<dbReference type="InterPro" id="IPR036388">
    <property type="entry name" value="WH-like_DNA-bd_sf"/>
</dbReference>
<comment type="caution">
    <text evidence="3">The sequence shown here is derived from an EMBL/GenBank/DDBJ whole genome shotgun (WGS) entry which is preliminary data.</text>
</comment>
<evidence type="ECO:0000256" key="1">
    <source>
        <dbReference type="SAM" id="MobiDB-lite"/>
    </source>
</evidence>
<dbReference type="Gene3D" id="1.10.10.10">
    <property type="entry name" value="Winged helix-like DNA-binding domain superfamily/Winged helix DNA-binding domain"/>
    <property type="match status" value="1"/>
</dbReference>
<feature type="domain" description="Transcription regulator PadR N-terminal" evidence="2">
    <location>
        <begin position="28"/>
        <end position="96"/>
    </location>
</feature>
<dbReference type="InterPro" id="IPR036390">
    <property type="entry name" value="WH_DNA-bd_sf"/>
</dbReference>
<gene>
    <name evidence="3" type="ORF">C3B59_13310</name>
</gene>
<dbReference type="OrthoDB" id="3186544at2"/>
<evidence type="ECO:0000313" key="4">
    <source>
        <dbReference type="Proteomes" id="UP000237104"/>
    </source>
</evidence>